<evidence type="ECO:0000256" key="1">
    <source>
        <dbReference type="ARBA" id="ARBA00002254"/>
    </source>
</evidence>
<evidence type="ECO:0000313" key="11">
    <source>
        <dbReference type="EMBL" id="KXZ39776.1"/>
    </source>
</evidence>
<keyword evidence="4 10" id="KW-1003">Cell membrane</keyword>
<evidence type="ECO:0000256" key="7">
    <source>
        <dbReference type="ARBA" id="ARBA00022779"/>
    </source>
</evidence>
<comment type="subcellular location">
    <subcellularLocation>
        <location evidence="2">Cell membrane</location>
        <topology evidence="2">Single-pass membrane protein</topology>
    </subcellularLocation>
</comment>
<keyword evidence="11" id="KW-0966">Cell projection</keyword>
<comment type="similarity">
    <text evidence="3 10">Belongs to the FliL family.</text>
</comment>
<feature type="transmembrane region" description="Helical" evidence="10">
    <location>
        <begin position="6"/>
        <end position="29"/>
    </location>
</feature>
<dbReference type="GO" id="GO:0071978">
    <property type="term" value="P:bacterial-type flagellum-dependent swarming motility"/>
    <property type="evidence" value="ECO:0007669"/>
    <property type="project" value="TreeGrafter"/>
</dbReference>
<dbReference type="InterPro" id="IPR005503">
    <property type="entry name" value="FliL"/>
</dbReference>
<dbReference type="PANTHER" id="PTHR35091">
    <property type="entry name" value="FLAGELLAR PROTEIN FLIL"/>
    <property type="match status" value="1"/>
</dbReference>
<name>A0A150FQD0_CLOPD</name>
<dbReference type="PATRIC" id="fig|1121328.3.peg.857"/>
<proteinExistence type="inferred from homology"/>
<reference evidence="11 13" key="1">
    <citation type="submission" date="2016-02" db="EMBL/GenBank/DDBJ databases">
        <title>Draft genome sequence for Clostridium paradoxum JW-YL-7.</title>
        <authorList>
            <person name="Utturkar S.M."/>
            <person name="Lancaster A."/>
            <person name="Poole F.L."/>
            <person name="Adams M.W."/>
            <person name="Brown S.D."/>
        </authorList>
    </citation>
    <scope>NUCLEOTIDE SEQUENCE [LARGE SCALE GENOMIC DNA]</scope>
    <source>
        <strain evidence="11 13">JW-YL-7</strain>
    </source>
</reference>
<keyword evidence="9 10" id="KW-0472">Membrane</keyword>
<dbReference type="PANTHER" id="PTHR35091:SF2">
    <property type="entry name" value="FLAGELLAR PROTEIN FLIL"/>
    <property type="match status" value="1"/>
</dbReference>
<dbReference type="EMBL" id="FRBG01000003">
    <property type="protein sequence ID" value="SHK61037.1"/>
    <property type="molecule type" value="Genomic_DNA"/>
</dbReference>
<keyword evidence="5 10" id="KW-0145">Chemotaxis</keyword>
<comment type="caution">
    <text evidence="11">The sequence shown here is derived from an EMBL/GenBank/DDBJ whole genome shotgun (WGS) entry which is preliminary data.</text>
</comment>
<keyword evidence="11" id="KW-0282">Flagellum</keyword>
<evidence type="ECO:0000313" key="13">
    <source>
        <dbReference type="Proteomes" id="UP000092605"/>
    </source>
</evidence>
<evidence type="ECO:0000256" key="8">
    <source>
        <dbReference type="ARBA" id="ARBA00022989"/>
    </source>
</evidence>
<keyword evidence="7 10" id="KW-0283">Flagellar rotation</keyword>
<evidence type="ECO:0000256" key="4">
    <source>
        <dbReference type="ARBA" id="ARBA00022475"/>
    </source>
</evidence>
<evidence type="ECO:0000313" key="14">
    <source>
        <dbReference type="Proteomes" id="UP000323392"/>
    </source>
</evidence>
<dbReference type="Pfam" id="PF03748">
    <property type="entry name" value="FliL"/>
    <property type="match status" value="1"/>
</dbReference>
<keyword evidence="8 10" id="KW-1133">Transmembrane helix</keyword>
<sequence precursor="true">MNTKKVVIFSIVAFILSLGTLGAVLYFTVFNNHQNTEKNIKTYIYDAGEFSTNIGNNNNYFKGNITIETTDKNLPKKLAESNILLRDLVLRTIISQDPSEMVKTEGVEKFKMQLIKELSRLMNTESITNIYFTNYIVQ</sequence>
<dbReference type="Proteomes" id="UP000092605">
    <property type="component" value="Unassembled WGS sequence"/>
</dbReference>
<dbReference type="GO" id="GO:0009425">
    <property type="term" value="C:bacterial-type flagellum basal body"/>
    <property type="evidence" value="ECO:0007669"/>
    <property type="project" value="InterPro"/>
</dbReference>
<dbReference type="Proteomes" id="UP000323392">
    <property type="component" value="Unassembled WGS sequence"/>
</dbReference>
<evidence type="ECO:0000256" key="5">
    <source>
        <dbReference type="ARBA" id="ARBA00022500"/>
    </source>
</evidence>
<evidence type="ECO:0000256" key="9">
    <source>
        <dbReference type="ARBA" id="ARBA00023136"/>
    </source>
</evidence>
<evidence type="ECO:0000256" key="10">
    <source>
        <dbReference type="RuleBase" id="RU364125"/>
    </source>
</evidence>
<organism evidence="11 13">
    <name type="scientific">Alkalithermobacter thermoalcaliphilus JW-YL-7 = DSM 7308</name>
    <dbReference type="NCBI Taxonomy" id="1121328"/>
    <lineage>
        <taxon>Bacteria</taxon>
        <taxon>Bacillati</taxon>
        <taxon>Bacillota</taxon>
        <taxon>Clostridia</taxon>
        <taxon>Peptostreptococcales</taxon>
        <taxon>Tepidibacteraceae</taxon>
        <taxon>Alkalithermobacter</taxon>
    </lineage>
</organism>
<dbReference type="EMBL" id="LSFY01000001">
    <property type="protein sequence ID" value="KXZ39776.1"/>
    <property type="molecule type" value="Genomic_DNA"/>
</dbReference>
<accession>A0A150FQD0</accession>
<evidence type="ECO:0000256" key="3">
    <source>
        <dbReference type="ARBA" id="ARBA00008281"/>
    </source>
</evidence>
<reference evidence="12 14" key="2">
    <citation type="submission" date="2016-11" db="EMBL/GenBank/DDBJ databases">
        <authorList>
            <person name="Varghese N."/>
            <person name="Submissions S."/>
        </authorList>
    </citation>
    <scope>NUCLEOTIDE SEQUENCE [LARGE SCALE GENOMIC DNA]</scope>
    <source>
        <strain evidence="12 14">DSM 7308</strain>
    </source>
</reference>
<dbReference type="GO" id="GO:0006935">
    <property type="term" value="P:chemotaxis"/>
    <property type="evidence" value="ECO:0007669"/>
    <property type="project" value="UniProtKB-KW"/>
</dbReference>
<dbReference type="RefSeq" id="WP_066069528.1">
    <property type="nucleotide sequence ID" value="NZ_FRBG01000003.1"/>
</dbReference>
<evidence type="ECO:0000313" key="12">
    <source>
        <dbReference type="EMBL" id="SHK61037.1"/>
    </source>
</evidence>
<gene>
    <name evidence="11" type="ORF">JWYL7_0851</name>
    <name evidence="12" type="ORF">SAMN05661008_00546</name>
</gene>
<dbReference type="GO" id="GO:0005886">
    <property type="term" value="C:plasma membrane"/>
    <property type="evidence" value="ECO:0007669"/>
    <property type="project" value="UniProtKB-SubCell"/>
</dbReference>
<keyword evidence="14" id="KW-1185">Reference proteome</keyword>
<comment type="function">
    <text evidence="1 10">Controls the rotational direction of flagella during chemotaxis.</text>
</comment>
<protein>
    <recommendedName>
        <fullName evidence="10">Flagellar protein FliL</fullName>
    </recommendedName>
</protein>
<keyword evidence="6 10" id="KW-0812">Transmembrane</keyword>
<evidence type="ECO:0000256" key="2">
    <source>
        <dbReference type="ARBA" id="ARBA00004162"/>
    </source>
</evidence>
<dbReference type="STRING" id="1121328.JWYL7_0851"/>
<dbReference type="AlphaFoldDB" id="A0A150FQD0"/>
<dbReference type="OrthoDB" id="166089at2"/>
<keyword evidence="11" id="KW-0969">Cilium</keyword>
<evidence type="ECO:0000256" key="6">
    <source>
        <dbReference type="ARBA" id="ARBA00022692"/>
    </source>
</evidence>